<keyword evidence="3" id="KW-1185">Reference proteome</keyword>
<dbReference type="SUPFAM" id="SSF48726">
    <property type="entry name" value="Immunoglobulin"/>
    <property type="match status" value="1"/>
</dbReference>
<dbReference type="PANTHER" id="PTHR13771:SF9">
    <property type="entry name" value="INTERCELLULAR ADHESION MOLECULE 5"/>
    <property type="match status" value="1"/>
</dbReference>
<evidence type="ECO:0000259" key="1">
    <source>
        <dbReference type="PROSITE" id="PS50835"/>
    </source>
</evidence>
<accession>A0A3Q3G6I6</accession>
<dbReference type="InterPro" id="IPR047012">
    <property type="entry name" value="ICAM_VCAM"/>
</dbReference>
<dbReference type="InterPro" id="IPR007110">
    <property type="entry name" value="Ig-like_dom"/>
</dbReference>
<sequence length="284" mass="32018">PRFCSTVFYHSAEQECPIEITPDRMVIEYQGRNQNATCKAISNMQGNVKEIYWQGNKSSSWSADTHKDWDPKPVCNANFEGIGWCKKRLNFTLYKIPDSVSILIVGNLSSVVEAREFQLQCDITNVAPAGNLAVRWYIGNETIEPLKGRSITLNRTHNGAELRCEAQLDLGFEEPQPPPNMKSSPLNISVHLFKKSHSDSGLSLAFWKCIPPNVTLCFATCCINIGLRCTLLYLLLDFTCFHWMDRRGGAKTKNQALNCQEKLATVLTLFVSTRGICCCFDVFF</sequence>
<reference evidence="2" key="2">
    <citation type="submission" date="2025-09" db="UniProtKB">
        <authorList>
            <consortium name="Ensembl"/>
        </authorList>
    </citation>
    <scope>IDENTIFICATION</scope>
</reference>
<dbReference type="PROSITE" id="PS50835">
    <property type="entry name" value="IG_LIKE"/>
    <property type="match status" value="1"/>
</dbReference>
<dbReference type="GeneTree" id="ENSGT01030000235614"/>
<dbReference type="PANTHER" id="PTHR13771">
    <property type="entry name" value="INTERCELLULAR ADHESION MOLECULE"/>
    <property type="match status" value="1"/>
</dbReference>
<dbReference type="GO" id="GO:0007155">
    <property type="term" value="P:cell adhesion"/>
    <property type="evidence" value="ECO:0007669"/>
    <property type="project" value="InterPro"/>
</dbReference>
<evidence type="ECO:0000313" key="2">
    <source>
        <dbReference type="Ensembl" id="ENSLBEP00000027219.1"/>
    </source>
</evidence>
<dbReference type="InterPro" id="IPR013783">
    <property type="entry name" value="Ig-like_fold"/>
</dbReference>
<evidence type="ECO:0000313" key="3">
    <source>
        <dbReference type="Proteomes" id="UP000261660"/>
    </source>
</evidence>
<dbReference type="Gene3D" id="2.60.40.10">
    <property type="entry name" value="Immunoglobulins"/>
    <property type="match status" value="1"/>
</dbReference>
<dbReference type="Proteomes" id="UP000261660">
    <property type="component" value="Unplaced"/>
</dbReference>
<organism evidence="2 3">
    <name type="scientific">Labrus bergylta</name>
    <name type="common">ballan wrasse</name>
    <dbReference type="NCBI Taxonomy" id="56723"/>
    <lineage>
        <taxon>Eukaryota</taxon>
        <taxon>Metazoa</taxon>
        <taxon>Chordata</taxon>
        <taxon>Craniata</taxon>
        <taxon>Vertebrata</taxon>
        <taxon>Euteleostomi</taxon>
        <taxon>Actinopterygii</taxon>
        <taxon>Neopterygii</taxon>
        <taxon>Teleostei</taxon>
        <taxon>Neoteleostei</taxon>
        <taxon>Acanthomorphata</taxon>
        <taxon>Eupercaria</taxon>
        <taxon>Labriformes</taxon>
        <taxon>Labridae</taxon>
        <taxon>Labrus</taxon>
    </lineage>
</organism>
<reference evidence="2" key="1">
    <citation type="submission" date="2025-08" db="UniProtKB">
        <authorList>
            <consortium name="Ensembl"/>
        </authorList>
    </citation>
    <scope>IDENTIFICATION</scope>
</reference>
<name>A0A3Q3G6I6_9LABR</name>
<dbReference type="GO" id="GO:0005178">
    <property type="term" value="F:integrin binding"/>
    <property type="evidence" value="ECO:0007669"/>
    <property type="project" value="InterPro"/>
</dbReference>
<dbReference type="Ensembl" id="ENSLBET00000028522.1">
    <property type="protein sequence ID" value="ENSLBEP00000027219.1"/>
    <property type="gene ID" value="ENSLBEG00000020637.1"/>
</dbReference>
<feature type="domain" description="Ig-like" evidence="1">
    <location>
        <begin position="97"/>
        <end position="167"/>
    </location>
</feature>
<protein>
    <recommendedName>
        <fullName evidence="1">Ig-like domain-containing protein</fullName>
    </recommendedName>
</protein>
<dbReference type="STRING" id="56723.ENSLBEP00000027219"/>
<dbReference type="InParanoid" id="A0A3Q3G6I6"/>
<proteinExistence type="predicted"/>
<dbReference type="AlphaFoldDB" id="A0A3Q3G6I6"/>
<dbReference type="InterPro" id="IPR036179">
    <property type="entry name" value="Ig-like_dom_sf"/>
</dbReference>